<evidence type="ECO:0000313" key="1">
    <source>
        <dbReference type="EMBL" id="EDR30502.1"/>
    </source>
</evidence>
<reference evidence="1 2" key="1">
    <citation type="submission" date="2008-01" db="EMBL/GenBank/DDBJ databases">
        <title>Yersinia pestis Strain IP275 project at JCVI/TIGR.</title>
        <authorList>
            <person name="Ravel J."/>
            <person name="Eppinger M."/>
            <person name="Fricke W.F."/>
            <person name="Rosovitz M."/>
            <person name="Lindler L.E."/>
            <person name="Bearden S."/>
            <person name="Shriefer M."/>
        </authorList>
    </citation>
    <scope>NUCLEOTIDE SEQUENCE [LARGE SCALE GENOMIC DNA]</scope>
    <source>
        <strain evidence="1 2">IP275</strain>
    </source>
</reference>
<gene>
    <name evidence="1" type="ORF">YPIP275_4004</name>
</gene>
<name>A0AAV3B9H6_YERPE</name>
<sequence length="47" mass="5008">MKNLRLCRRIFIYGDFADIIGVTAGLVGAHQAGNCAGNGKSYNAGRH</sequence>
<dbReference type="AlphaFoldDB" id="A0AAV3B9H6"/>
<dbReference type="EMBL" id="AAOS02000041">
    <property type="protein sequence ID" value="EDR30502.1"/>
    <property type="molecule type" value="Genomic_DNA"/>
</dbReference>
<accession>A0AAV3B9H6</accession>
<dbReference type="Proteomes" id="UP000004430">
    <property type="component" value="Unassembled WGS sequence"/>
</dbReference>
<protein>
    <submittedName>
        <fullName evidence="1">Uncharacterized protein</fullName>
    </submittedName>
</protein>
<comment type="caution">
    <text evidence="1">The sequence shown here is derived from an EMBL/GenBank/DDBJ whole genome shotgun (WGS) entry which is preliminary data.</text>
</comment>
<evidence type="ECO:0000313" key="2">
    <source>
        <dbReference type="Proteomes" id="UP000004430"/>
    </source>
</evidence>
<organism evidence="1 2">
    <name type="scientific">Yersinia pestis biovar Orientalis str. IP275</name>
    <dbReference type="NCBI Taxonomy" id="373665"/>
    <lineage>
        <taxon>Bacteria</taxon>
        <taxon>Pseudomonadati</taxon>
        <taxon>Pseudomonadota</taxon>
        <taxon>Gammaproteobacteria</taxon>
        <taxon>Enterobacterales</taxon>
        <taxon>Yersiniaceae</taxon>
        <taxon>Yersinia</taxon>
    </lineage>
</organism>
<reference evidence="1 2" key="2">
    <citation type="submission" date="2010-03" db="EMBL/GenBank/DDBJ databases">
        <authorList>
            <person name="Payne S.H."/>
            <person name="Sutton G.G."/>
        </authorList>
    </citation>
    <scope>NUCLEOTIDE SEQUENCE [LARGE SCALE GENOMIC DNA]</scope>
    <source>
        <strain evidence="1 2">IP275</strain>
    </source>
</reference>
<proteinExistence type="predicted"/>